<feature type="domain" description="HTH iclR-type" evidence="4">
    <location>
        <begin position="5"/>
        <end position="67"/>
    </location>
</feature>
<keyword evidence="7" id="KW-1185">Reference proteome</keyword>
<dbReference type="Gene3D" id="3.30.450.40">
    <property type="match status" value="1"/>
</dbReference>
<dbReference type="Proteomes" id="UP001180487">
    <property type="component" value="Unassembled WGS sequence"/>
</dbReference>
<gene>
    <name evidence="6" type="ORF">J2X19_000123</name>
</gene>
<dbReference type="Pfam" id="PF09339">
    <property type="entry name" value="HTH_IclR"/>
    <property type="match status" value="1"/>
</dbReference>
<feature type="domain" description="IclR-ED" evidence="5">
    <location>
        <begin position="68"/>
        <end position="260"/>
    </location>
</feature>
<evidence type="ECO:0000313" key="6">
    <source>
        <dbReference type="EMBL" id="MDR7375465.1"/>
    </source>
</evidence>
<dbReference type="Gene3D" id="1.10.10.10">
    <property type="entry name" value="Winged helix-like DNA-binding domain superfamily/Winged helix DNA-binding domain"/>
    <property type="match status" value="1"/>
</dbReference>
<dbReference type="InterPro" id="IPR014757">
    <property type="entry name" value="Tscrpt_reg_IclR_C"/>
</dbReference>
<dbReference type="EMBL" id="JAVDXT010000001">
    <property type="protein sequence ID" value="MDR7375465.1"/>
    <property type="molecule type" value="Genomic_DNA"/>
</dbReference>
<dbReference type="Pfam" id="PF01614">
    <property type="entry name" value="IclR_C"/>
    <property type="match status" value="1"/>
</dbReference>
<keyword evidence="1" id="KW-0805">Transcription regulation</keyword>
<dbReference type="GO" id="GO:0003677">
    <property type="term" value="F:DNA binding"/>
    <property type="evidence" value="ECO:0007669"/>
    <property type="project" value="UniProtKB-KW"/>
</dbReference>
<dbReference type="PROSITE" id="PS51078">
    <property type="entry name" value="ICLR_ED"/>
    <property type="match status" value="1"/>
</dbReference>
<evidence type="ECO:0000256" key="2">
    <source>
        <dbReference type="ARBA" id="ARBA00023125"/>
    </source>
</evidence>
<protein>
    <submittedName>
        <fullName evidence="6">DNA-binding IclR family transcriptional regulator</fullName>
    </submittedName>
</protein>
<dbReference type="PANTHER" id="PTHR30136:SF35">
    <property type="entry name" value="HTH-TYPE TRANSCRIPTIONAL REGULATOR RV1719"/>
    <property type="match status" value="1"/>
</dbReference>
<organism evidence="6 7">
    <name type="scientific">Rhodoferax ferrireducens</name>
    <dbReference type="NCBI Taxonomy" id="192843"/>
    <lineage>
        <taxon>Bacteria</taxon>
        <taxon>Pseudomonadati</taxon>
        <taxon>Pseudomonadota</taxon>
        <taxon>Betaproteobacteria</taxon>
        <taxon>Burkholderiales</taxon>
        <taxon>Comamonadaceae</taxon>
        <taxon>Rhodoferax</taxon>
    </lineage>
</organism>
<name>A0ABU2C2A3_9BURK</name>
<dbReference type="InterPro" id="IPR050707">
    <property type="entry name" value="HTH_MetabolicPath_Reg"/>
</dbReference>
<evidence type="ECO:0000259" key="5">
    <source>
        <dbReference type="PROSITE" id="PS51078"/>
    </source>
</evidence>
<keyword evidence="3" id="KW-0804">Transcription</keyword>
<evidence type="ECO:0000256" key="1">
    <source>
        <dbReference type="ARBA" id="ARBA00023015"/>
    </source>
</evidence>
<dbReference type="InterPro" id="IPR036390">
    <property type="entry name" value="WH_DNA-bd_sf"/>
</dbReference>
<dbReference type="SMART" id="SM00346">
    <property type="entry name" value="HTH_ICLR"/>
    <property type="match status" value="1"/>
</dbReference>
<keyword evidence="2 6" id="KW-0238">DNA-binding</keyword>
<dbReference type="InterPro" id="IPR029016">
    <property type="entry name" value="GAF-like_dom_sf"/>
</dbReference>
<dbReference type="PROSITE" id="PS51077">
    <property type="entry name" value="HTH_ICLR"/>
    <property type="match status" value="1"/>
</dbReference>
<evidence type="ECO:0000313" key="7">
    <source>
        <dbReference type="Proteomes" id="UP001180487"/>
    </source>
</evidence>
<dbReference type="PANTHER" id="PTHR30136">
    <property type="entry name" value="HELIX-TURN-HELIX TRANSCRIPTIONAL REGULATOR, ICLR FAMILY"/>
    <property type="match status" value="1"/>
</dbReference>
<dbReference type="InterPro" id="IPR036388">
    <property type="entry name" value="WH-like_DNA-bd_sf"/>
</dbReference>
<dbReference type="SUPFAM" id="SSF55781">
    <property type="entry name" value="GAF domain-like"/>
    <property type="match status" value="1"/>
</dbReference>
<evidence type="ECO:0000259" key="4">
    <source>
        <dbReference type="PROSITE" id="PS51077"/>
    </source>
</evidence>
<reference evidence="6 7" key="1">
    <citation type="submission" date="2023-07" db="EMBL/GenBank/DDBJ databases">
        <title>Sorghum-associated microbial communities from plants grown in Nebraska, USA.</title>
        <authorList>
            <person name="Schachtman D."/>
        </authorList>
    </citation>
    <scope>NUCLEOTIDE SEQUENCE [LARGE SCALE GENOMIC DNA]</scope>
    <source>
        <strain evidence="6 7">BE313</strain>
    </source>
</reference>
<evidence type="ECO:0000256" key="3">
    <source>
        <dbReference type="ARBA" id="ARBA00023163"/>
    </source>
</evidence>
<dbReference type="SUPFAM" id="SSF46785">
    <property type="entry name" value="Winged helix' DNA-binding domain"/>
    <property type="match status" value="1"/>
</dbReference>
<accession>A0ABU2C2A3</accession>
<comment type="caution">
    <text evidence="6">The sequence shown here is derived from an EMBL/GenBank/DDBJ whole genome shotgun (WGS) entry which is preliminary data.</text>
</comment>
<dbReference type="InterPro" id="IPR005471">
    <property type="entry name" value="Tscrpt_reg_IclR_N"/>
</dbReference>
<dbReference type="RefSeq" id="WP_310369712.1">
    <property type="nucleotide sequence ID" value="NZ_JAVDXT010000001.1"/>
</dbReference>
<proteinExistence type="predicted"/>
<sequence length="269" mass="29148">MRLVKGLLERCLQVIELLAVEGQWRRLSDIAVALDLQKGPAHRLLAEMTTLGWIEQDAETDRYRLTLKLALLGQQYLRGTGLLGIVQPVLDEAARRCGELVRLTVVQGDALHWFASAQGARPGLMYQPALNGRPVLHATANGKAWLATMSNEAAIQLALKNGLGQPSALTKLVGPRAVQTIDELLRELDSTRTNGYGLAVEEAESGVKAIATAVREPESQRVLGTISIAGPLLRMGTERDAEFYTLLRQASGTLGLVWPMDNGPAANEV</sequence>